<dbReference type="GO" id="GO:0016787">
    <property type="term" value="F:hydrolase activity"/>
    <property type="evidence" value="ECO:0007669"/>
    <property type="project" value="UniProtKB-KW"/>
</dbReference>
<dbReference type="InterPro" id="IPR050228">
    <property type="entry name" value="Carboxylesterase_BioH"/>
</dbReference>
<protein>
    <submittedName>
        <fullName evidence="2">Alpha/beta hydrolase</fullName>
    </submittedName>
</protein>
<dbReference type="PANTHER" id="PTHR43194">
    <property type="entry name" value="HYDROLASE ALPHA/BETA FOLD FAMILY"/>
    <property type="match status" value="1"/>
</dbReference>
<dbReference type="EMBL" id="VDFP01000008">
    <property type="protein sequence ID" value="MQS75807.1"/>
    <property type="molecule type" value="Genomic_DNA"/>
</dbReference>
<feature type="domain" description="AB hydrolase-1" evidence="1">
    <location>
        <begin position="21"/>
        <end position="241"/>
    </location>
</feature>
<sequence>MKFLTNDKIKLDYQDSGSGQPVILVEGFGGYQEVWQAQVEYLLEMNCRVITYDHRNQGKSQRTDKNLTIEQLVNDLASLIDYLQIKKPILIGHSMGASICYAYLSKYRNVKTVMAIDQSPKMLNGQDWQYGFEDITQENFKAKVTTPNGIHETLHGLDSRISFDLNKVKANYPFDRDKDLPLLFDHIQKDWRDTVLNTKVPINLVVAKESPYFNYRFAQLMSEKNPCISQVVIDDCGHDIMAEVPDIFNQTLRHFIFQSKRKK</sequence>
<dbReference type="SUPFAM" id="SSF53474">
    <property type="entry name" value="alpha/beta-Hydrolases"/>
    <property type="match status" value="1"/>
</dbReference>
<dbReference type="PANTHER" id="PTHR43194:SF2">
    <property type="entry name" value="PEROXISOMAL MEMBRANE PROTEIN LPX1"/>
    <property type="match status" value="1"/>
</dbReference>
<dbReference type="InterPro" id="IPR029058">
    <property type="entry name" value="AB_hydrolase_fold"/>
</dbReference>
<comment type="caution">
    <text evidence="2">The sequence shown here is derived from an EMBL/GenBank/DDBJ whole genome shotgun (WGS) entry which is preliminary data.</text>
</comment>
<evidence type="ECO:0000313" key="5">
    <source>
        <dbReference type="Proteomes" id="UP000414364"/>
    </source>
</evidence>
<proteinExistence type="predicted"/>
<dbReference type="EMBL" id="VDFO01000032">
    <property type="protein sequence ID" value="MQS97982.1"/>
    <property type="molecule type" value="Genomic_DNA"/>
</dbReference>
<evidence type="ECO:0000313" key="3">
    <source>
        <dbReference type="EMBL" id="MQS97982.1"/>
    </source>
</evidence>
<name>A0A5P0ZNK5_9LACO</name>
<dbReference type="Pfam" id="PF00561">
    <property type="entry name" value="Abhydrolase_1"/>
    <property type="match status" value="1"/>
</dbReference>
<keyword evidence="4" id="KW-1185">Reference proteome</keyword>
<reference evidence="4 5" key="1">
    <citation type="journal article" date="2019" name="Syst. Appl. Microbiol.">
        <title>Polyphasic characterization of two novel Lactobacillus spp. isolated from blown salami packages: Description of Lactobacillus halodurans sp. nov. and Lactobacillus salsicarnum sp. nov.</title>
        <authorList>
            <person name="Schuster J.A."/>
            <person name="Klingl A."/>
            <person name="Vogel R.F."/>
            <person name="Ehrmann M.A."/>
        </authorList>
    </citation>
    <scope>NUCLEOTIDE SEQUENCE [LARGE SCALE GENOMIC DNA]</scope>
    <source>
        <strain evidence="3 4">TMW 1.1920</strain>
        <strain evidence="2 5">TMW 1.2172</strain>
    </source>
</reference>
<dbReference type="InterPro" id="IPR000073">
    <property type="entry name" value="AB_hydrolase_1"/>
</dbReference>
<evidence type="ECO:0000313" key="4">
    <source>
        <dbReference type="Proteomes" id="UP000371423"/>
    </source>
</evidence>
<accession>A0A5P0ZNK5</accession>
<dbReference type="AlphaFoldDB" id="A0A5P0ZNK5"/>
<dbReference type="RefSeq" id="WP_153385205.1">
    <property type="nucleotide sequence ID" value="NZ_VDFO01000032.1"/>
</dbReference>
<evidence type="ECO:0000259" key="1">
    <source>
        <dbReference type="Pfam" id="PF00561"/>
    </source>
</evidence>
<dbReference type="Proteomes" id="UP000414364">
    <property type="component" value="Unassembled WGS sequence"/>
</dbReference>
<keyword evidence="2" id="KW-0378">Hydrolase</keyword>
<dbReference type="Gene3D" id="3.40.50.1820">
    <property type="entry name" value="alpha/beta hydrolase"/>
    <property type="match status" value="1"/>
</dbReference>
<evidence type="ECO:0000313" key="2">
    <source>
        <dbReference type="EMBL" id="MQS75807.1"/>
    </source>
</evidence>
<dbReference type="OrthoDB" id="9805423at2"/>
<dbReference type="Proteomes" id="UP000371423">
    <property type="component" value="Unassembled WGS sequence"/>
</dbReference>
<organism evidence="2 5">
    <name type="scientific">Companilactobacillus halodurans</name>
    <dbReference type="NCBI Taxonomy" id="2584183"/>
    <lineage>
        <taxon>Bacteria</taxon>
        <taxon>Bacillati</taxon>
        <taxon>Bacillota</taxon>
        <taxon>Bacilli</taxon>
        <taxon>Lactobacillales</taxon>
        <taxon>Lactobacillaceae</taxon>
        <taxon>Companilactobacillus</taxon>
    </lineage>
</organism>
<gene>
    <name evidence="3" type="ORF">FHL05_08790</name>
    <name evidence="2" type="ORF">FHL06_05330</name>
</gene>